<dbReference type="AlphaFoldDB" id="A0A699X1R6"/>
<gene>
    <name evidence="2" type="ORF">Tci_925991</name>
</gene>
<feature type="non-terminal residue" evidence="2">
    <location>
        <position position="1"/>
    </location>
</feature>
<accession>A0A699X1R6</accession>
<feature type="region of interest" description="Disordered" evidence="1">
    <location>
        <begin position="34"/>
        <end position="57"/>
    </location>
</feature>
<protein>
    <submittedName>
        <fullName evidence="2">Uncharacterized protein</fullName>
    </submittedName>
</protein>
<evidence type="ECO:0000256" key="1">
    <source>
        <dbReference type="SAM" id="MobiDB-lite"/>
    </source>
</evidence>
<comment type="caution">
    <text evidence="2">The sequence shown here is derived from an EMBL/GenBank/DDBJ whole genome shotgun (WGS) entry which is preliminary data.</text>
</comment>
<proteinExistence type="predicted"/>
<name>A0A699X1R6_TANCI</name>
<evidence type="ECO:0000313" key="2">
    <source>
        <dbReference type="EMBL" id="GFD54022.1"/>
    </source>
</evidence>
<reference evidence="2" key="1">
    <citation type="journal article" date="2019" name="Sci. Rep.">
        <title>Draft genome of Tanacetum cinerariifolium, the natural source of mosquito coil.</title>
        <authorList>
            <person name="Yamashiro T."/>
            <person name="Shiraishi A."/>
            <person name="Satake H."/>
            <person name="Nakayama K."/>
        </authorList>
    </citation>
    <scope>NUCLEOTIDE SEQUENCE</scope>
</reference>
<dbReference type="EMBL" id="BKCJ011801455">
    <property type="protein sequence ID" value="GFD54022.1"/>
    <property type="molecule type" value="Genomic_DNA"/>
</dbReference>
<sequence>GVIKELLAADHKRHVQLTKVLRLPKGLQTQMIEFQKHHGPTKGPAQPDAPGEADSSS</sequence>
<organism evidence="2">
    <name type="scientific">Tanacetum cinerariifolium</name>
    <name type="common">Dalmatian daisy</name>
    <name type="synonym">Chrysanthemum cinerariifolium</name>
    <dbReference type="NCBI Taxonomy" id="118510"/>
    <lineage>
        <taxon>Eukaryota</taxon>
        <taxon>Viridiplantae</taxon>
        <taxon>Streptophyta</taxon>
        <taxon>Embryophyta</taxon>
        <taxon>Tracheophyta</taxon>
        <taxon>Spermatophyta</taxon>
        <taxon>Magnoliopsida</taxon>
        <taxon>eudicotyledons</taxon>
        <taxon>Gunneridae</taxon>
        <taxon>Pentapetalae</taxon>
        <taxon>asterids</taxon>
        <taxon>campanulids</taxon>
        <taxon>Asterales</taxon>
        <taxon>Asteraceae</taxon>
        <taxon>Asteroideae</taxon>
        <taxon>Anthemideae</taxon>
        <taxon>Anthemidinae</taxon>
        <taxon>Tanacetum</taxon>
    </lineage>
</organism>